<dbReference type="Proteomes" id="UP000838412">
    <property type="component" value="Chromosome 12"/>
</dbReference>
<dbReference type="OrthoDB" id="5971732at2759"/>
<feature type="compositionally biased region" description="Polar residues" evidence="1">
    <location>
        <begin position="398"/>
        <end position="409"/>
    </location>
</feature>
<proteinExistence type="predicted"/>
<dbReference type="EMBL" id="OV696697">
    <property type="protein sequence ID" value="CAH1242458.1"/>
    <property type="molecule type" value="Genomic_DNA"/>
</dbReference>
<reference evidence="2" key="1">
    <citation type="submission" date="2022-01" db="EMBL/GenBank/DDBJ databases">
        <authorList>
            <person name="Braso-Vives M."/>
        </authorList>
    </citation>
    <scope>NUCLEOTIDE SEQUENCE</scope>
</reference>
<accession>A0A8K0E5J9</accession>
<name>A0A8K0E5J9_BRALA</name>
<feature type="region of interest" description="Disordered" evidence="1">
    <location>
        <begin position="362"/>
        <end position="412"/>
    </location>
</feature>
<evidence type="ECO:0000313" key="3">
    <source>
        <dbReference type="Proteomes" id="UP000838412"/>
    </source>
</evidence>
<feature type="compositionally biased region" description="Basic residues" evidence="1">
    <location>
        <begin position="367"/>
        <end position="378"/>
    </location>
</feature>
<keyword evidence="3" id="KW-1185">Reference proteome</keyword>
<feature type="compositionally biased region" description="Gly residues" evidence="1">
    <location>
        <begin position="382"/>
        <end position="394"/>
    </location>
</feature>
<gene>
    <name evidence="2" type="primary">Hypp6727</name>
    <name evidence="2" type="ORF">BLAG_LOCUS5749</name>
</gene>
<organism evidence="2 3">
    <name type="scientific">Branchiostoma lanceolatum</name>
    <name type="common">Common lancelet</name>
    <name type="synonym">Amphioxus lanceolatum</name>
    <dbReference type="NCBI Taxonomy" id="7740"/>
    <lineage>
        <taxon>Eukaryota</taxon>
        <taxon>Metazoa</taxon>
        <taxon>Chordata</taxon>
        <taxon>Cephalochordata</taxon>
        <taxon>Leptocardii</taxon>
        <taxon>Amphioxiformes</taxon>
        <taxon>Branchiostomatidae</taxon>
        <taxon>Branchiostoma</taxon>
    </lineage>
</organism>
<dbReference type="AlphaFoldDB" id="A0A8K0E5J9"/>
<sequence>MMSMSSSCISSGQRSLRATREASRAARAVSRAVRAVSRVARAVSRERIQCKIDISKVEGSDSDAHTSSYPKPKSQVWVVDSKDSTPPLYLQCWERSFGGFFAKRVKRDLRNPVNDLPANPFAGFLKRKERSFEFHHFQNQKYLTELAVAQLDMGTVYTELTDATKADLALLRGPSIARSCWRSSAGRPTQDHGTRLKAFPVYAADVQRKAKRSIQSPITPVSQKSRVRKKIRFGTPVKSDDVGVDLFEFDEVSRTKEKETQTSAGDVRDGMDADSTALVDEAVQEMIDLLPKVTADTGLWADIWSAAVSQYGGSNPVKPTHLTPESKSLKQMLKEKAETVEFLAHSDSCEICFDKNTVDHTYSARKPANKRGRKRKVDRRAGPGGKKSTGGDHGGTTQRQQPHRPSQANEGKLTCSVVTSVCQVQHAEKMELQGRQDLAPASWGNYLEKAQESEEIKELLRGCIKTSVTSEEIHRCEVRKLVHERLTKVVNEQQLEGGQFIDYVDKQVEEQERKKNIKNCAACGTEVPKSKRICPNTECQANLKQAEEVATRRVMFGTMLLQPVEKYSYRPKEREVQIIVQNDKTTTFKEDTTVITTDEYADIQSFHPVTPPPITMSDPVFVNPNSAAAMKKVLRHVGKWQTSRSTAVELRPTVPGSG</sequence>
<evidence type="ECO:0000256" key="1">
    <source>
        <dbReference type="SAM" id="MobiDB-lite"/>
    </source>
</evidence>
<evidence type="ECO:0000313" key="2">
    <source>
        <dbReference type="EMBL" id="CAH1242458.1"/>
    </source>
</evidence>
<protein>
    <submittedName>
        <fullName evidence="2">Hypp6727 protein</fullName>
    </submittedName>
</protein>